<keyword evidence="4" id="KW-0614">Plasmid</keyword>
<feature type="transmembrane region" description="Helical" evidence="3">
    <location>
        <begin position="30"/>
        <end position="52"/>
    </location>
</feature>
<dbReference type="InterPro" id="IPR000462">
    <property type="entry name" value="CDP-OH_P_trans"/>
</dbReference>
<feature type="transmembrane region" description="Helical" evidence="3">
    <location>
        <begin position="64"/>
        <end position="84"/>
    </location>
</feature>
<reference evidence="4 5" key="1">
    <citation type="submission" date="2019-07" db="EMBL/GenBank/DDBJ databases">
        <title>Litoreibacter alkalisoli sp. nov., isolated from saline-alkaline soil.</title>
        <authorList>
            <person name="Wang S."/>
            <person name="Xu L."/>
            <person name="Xing Y.-T."/>
            <person name="Sun J.-Q."/>
        </authorList>
    </citation>
    <scope>NUCLEOTIDE SEQUENCE [LARGE SCALE GENOMIC DNA]</scope>
    <source>
        <strain evidence="4 5">LN3S51</strain>
        <plasmid evidence="4 5">unnamed3</plasmid>
    </source>
</reference>
<evidence type="ECO:0000313" key="4">
    <source>
        <dbReference type="EMBL" id="QDY71093.1"/>
    </source>
</evidence>
<dbReference type="AlphaFoldDB" id="A0A5B8IZW1"/>
<dbReference type="OrthoDB" id="9782011at2"/>
<evidence type="ECO:0000313" key="5">
    <source>
        <dbReference type="Proteomes" id="UP000318483"/>
    </source>
</evidence>
<keyword evidence="1 2" id="KW-0808">Transferase</keyword>
<dbReference type="KEGG" id="lit:FPZ52_15380"/>
<keyword evidence="3" id="KW-1133">Transmembrane helix</keyword>
<keyword evidence="5" id="KW-1185">Reference proteome</keyword>
<evidence type="ECO:0000256" key="1">
    <source>
        <dbReference type="ARBA" id="ARBA00022679"/>
    </source>
</evidence>
<evidence type="ECO:0000256" key="2">
    <source>
        <dbReference type="RuleBase" id="RU003750"/>
    </source>
</evidence>
<feature type="transmembrane region" description="Helical" evidence="3">
    <location>
        <begin position="234"/>
        <end position="251"/>
    </location>
</feature>
<evidence type="ECO:0000256" key="3">
    <source>
        <dbReference type="SAM" id="Phobius"/>
    </source>
</evidence>
<protein>
    <submittedName>
        <fullName evidence="4">CDP-alcohol phosphatidyltransferase family protein</fullName>
    </submittedName>
</protein>
<organism evidence="4 5">
    <name type="scientific">Qingshengfaniella alkalisoli</name>
    <dbReference type="NCBI Taxonomy" id="2599296"/>
    <lineage>
        <taxon>Bacteria</taxon>
        <taxon>Pseudomonadati</taxon>
        <taxon>Pseudomonadota</taxon>
        <taxon>Alphaproteobacteria</taxon>
        <taxon>Rhodobacterales</taxon>
        <taxon>Paracoccaceae</taxon>
        <taxon>Qingshengfaniella</taxon>
    </lineage>
</organism>
<keyword evidence="3" id="KW-0472">Membrane</keyword>
<dbReference type="GO" id="GO:0016020">
    <property type="term" value="C:membrane"/>
    <property type="evidence" value="ECO:0007669"/>
    <property type="project" value="InterPro"/>
</dbReference>
<geneLocation type="plasmid" evidence="4 5">
    <name>unnamed3</name>
</geneLocation>
<keyword evidence="3" id="KW-0812">Transmembrane</keyword>
<sequence>MHGLRDSGLPLTVEPNRSLLDFPATVERRVLATAAVTSLLLAIVVTVGGAVVGVHTQIPSALPLLLLGVWTIGSVAVFLGLRSYPHGRFGPANVVTSVRAGGVVVLSSVAIDPSIMDQIGRLMVAGLAVFLLALDGLDGFLARRTGLVSAFGARFDMEVDALLTLVLSLVLWRTGIVASVVLFLILPYYLFCITKRSLPWLSGPLPPSFRRKTICVVQIALPICLLAIPLPKPVPTVAVAIVLMVILWSFVRDIHRLWSVRT</sequence>
<dbReference type="InterPro" id="IPR043130">
    <property type="entry name" value="CDP-OH_PTrfase_TM_dom"/>
</dbReference>
<comment type="similarity">
    <text evidence="2">Belongs to the CDP-alcohol phosphatidyltransferase class-I family.</text>
</comment>
<dbReference type="Pfam" id="PF01066">
    <property type="entry name" value="CDP-OH_P_transf"/>
    <property type="match status" value="1"/>
</dbReference>
<feature type="transmembrane region" description="Helical" evidence="3">
    <location>
        <begin position="212"/>
        <end position="228"/>
    </location>
</feature>
<dbReference type="InterPro" id="IPR048254">
    <property type="entry name" value="CDP_ALCOHOL_P_TRANSF_CS"/>
</dbReference>
<dbReference type="GO" id="GO:0016780">
    <property type="term" value="F:phosphotransferase activity, for other substituted phosphate groups"/>
    <property type="evidence" value="ECO:0007669"/>
    <property type="project" value="InterPro"/>
</dbReference>
<dbReference type="GO" id="GO:0008654">
    <property type="term" value="P:phospholipid biosynthetic process"/>
    <property type="evidence" value="ECO:0007669"/>
    <property type="project" value="InterPro"/>
</dbReference>
<dbReference type="EMBL" id="CP042264">
    <property type="protein sequence ID" value="QDY71093.1"/>
    <property type="molecule type" value="Genomic_DNA"/>
</dbReference>
<dbReference type="PROSITE" id="PS00379">
    <property type="entry name" value="CDP_ALCOHOL_P_TRANSF"/>
    <property type="match status" value="1"/>
</dbReference>
<dbReference type="Proteomes" id="UP000318483">
    <property type="component" value="Plasmid unnamed3"/>
</dbReference>
<gene>
    <name evidence="4" type="ORF">FPZ52_15380</name>
</gene>
<name>A0A5B8IZW1_9RHOB</name>
<feature type="transmembrane region" description="Helical" evidence="3">
    <location>
        <begin position="162"/>
        <end position="191"/>
    </location>
</feature>
<dbReference type="Gene3D" id="1.20.120.1760">
    <property type="match status" value="1"/>
</dbReference>
<accession>A0A5B8IZW1</accession>
<proteinExistence type="inferred from homology"/>